<evidence type="ECO:0000256" key="3">
    <source>
        <dbReference type="ARBA" id="ARBA00022801"/>
    </source>
</evidence>
<organism evidence="7 8">
    <name type="scientific">Citrullus colocynthis</name>
    <name type="common">colocynth</name>
    <dbReference type="NCBI Taxonomy" id="252529"/>
    <lineage>
        <taxon>Eukaryota</taxon>
        <taxon>Viridiplantae</taxon>
        <taxon>Streptophyta</taxon>
        <taxon>Embryophyta</taxon>
        <taxon>Tracheophyta</taxon>
        <taxon>Spermatophyta</taxon>
        <taxon>Magnoliopsida</taxon>
        <taxon>eudicotyledons</taxon>
        <taxon>Gunneridae</taxon>
        <taxon>Pentapetalae</taxon>
        <taxon>rosids</taxon>
        <taxon>fabids</taxon>
        <taxon>Cucurbitales</taxon>
        <taxon>Cucurbitaceae</taxon>
        <taxon>Benincaseae</taxon>
        <taxon>Citrullus</taxon>
    </lineage>
</organism>
<dbReference type="Pfam" id="PF01926">
    <property type="entry name" value="MMR_HSR1"/>
    <property type="match status" value="1"/>
</dbReference>
<accession>A0ABP0XUC5</accession>
<evidence type="ECO:0000256" key="4">
    <source>
        <dbReference type="ARBA" id="ARBA00023134"/>
    </source>
</evidence>
<reference evidence="7 8" key="1">
    <citation type="submission" date="2024-03" db="EMBL/GenBank/DDBJ databases">
        <authorList>
            <person name="Gkanogiannis A."/>
            <person name="Becerra Lopez-Lavalle L."/>
        </authorList>
    </citation>
    <scope>NUCLEOTIDE SEQUENCE [LARGE SCALE GENOMIC DNA]</scope>
</reference>
<evidence type="ECO:0000313" key="8">
    <source>
        <dbReference type="Proteomes" id="UP001642487"/>
    </source>
</evidence>
<sequence length="333" mass="38041">MGKNDKMGLGRALVKQHNQMIQQSEEKGRIYRSQQKKVLESVTEVSDMDAVIQQADEVERLFSIDNPTPNFLINLDGSSSIREMTSLERREQQKIEEALHASSLRVPRSLARLEENENLVLTPFEKNLDIWRQLWRVVERCDLLVMVVDARDPLFYRCPDLEAYAREVDQHKRTMLLVNKADLLPYSVRKKWAEFFNQHEILYLFWSAKAASAALEGKKLSSRWNTNEPQNGVDDPDTKIYARDELLSRLQYEAEQIVERRTTSSTNSSSQSDNLSLRGSMNEKSSGRVMVGFVGYPNVGKSSTINALVGQKRAGVTSTPGKTKHFQTLIISM</sequence>
<keyword evidence="8" id="KW-1185">Reference proteome</keyword>
<dbReference type="InterPro" id="IPR043358">
    <property type="entry name" value="GNL1-like"/>
</dbReference>
<feature type="compositionally biased region" description="Low complexity" evidence="5">
    <location>
        <begin position="263"/>
        <end position="280"/>
    </location>
</feature>
<proteinExistence type="predicted"/>
<evidence type="ECO:0000259" key="6">
    <source>
        <dbReference type="Pfam" id="PF01926"/>
    </source>
</evidence>
<gene>
    <name evidence="7" type="ORF">CITCOLO1_LOCUS3427</name>
</gene>
<dbReference type="SUPFAM" id="SSF52540">
    <property type="entry name" value="P-loop containing nucleoside triphosphate hydrolases"/>
    <property type="match status" value="1"/>
</dbReference>
<dbReference type="PANTHER" id="PTHR45709">
    <property type="entry name" value="LARGE SUBUNIT GTPASE 1 HOMOLOG-RELATED"/>
    <property type="match status" value="1"/>
</dbReference>
<dbReference type="PANTHER" id="PTHR45709:SF2">
    <property type="entry name" value="LARGE SUBUNIT GTPASE 1 HOMOLOG"/>
    <property type="match status" value="1"/>
</dbReference>
<keyword evidence="2" id="KW-0547">Nucleotide-binding</keyword>
<dbReference type="InterPro" id="IPR006073">
    <property type="entry name" value="GTP-bd"/>
</dbReference>
<dbReference type="Proteomes" id="UP001642487">
    <property type="component" value="Chromosome 10"/>
</dbReference>
<keyword evidence="1" id="KW-0963">Cytoplasm</keyword>
<dbReference type="InterPro" id="IPR027417">
    <property type="entry name" value="P-loop_NTPase"/>
</dbReference>
<evidence type="ECO:0000256" key="2">
    <source>
        <dbReference type="ARBA" id="ARBA00022741"/>
    </source>
</evidence>
<feature type="region of interest" description="Disordered" evidence="5">
    <location>
        <begin position="258"/>
        <end position="282"/>
    </location>
</feature>
<keyword evidence="4" id="KW-0342">GTP-binding</keyword>
<protein>
    <recommendedName>
        <fullName evidence="6">G domain-containing protein</fullName>
    </recommendedName>
</protein>
<keyword evidence="3" id="KW-0378">Hydrolase</keyword>
<dbReference type="CDD" id="cd01857">
    <property type="entry name" value="HSR1_MMR1"/>
    <property type="match status" value="1"/>
</dbReference>
<evidence type="ECO:0000313" key="7">
    <source>
        <dbReference type="EMBL" id="CAK9311761.1"/>
    </source>
</evidence>
<dbReference type="Gene3D" id="3.40.50.300">
    <property type="entry name" value="P-loop containing nucleotide triphosphate hydrolases"/>
    <property type="match status" value="1"/>
</dbReference>
<evidence type="ECO:0000256" key="1">
    <source>
        <dbReference type="ARBA" id="ARBA00022490"/>
    </source>
</evidence>
<name>A0ABP0XUC5_9ROSI</name>
<dbReference type="EMBL" id="OZ021744">
    <property type="protein sequence ID" value="CAK9311761.1"/>
    <property type="molecule type" value="Genomic_DNA"/>
</dbReference>
<feature type="domain" description="G" evidence="6">
    <location>
        <begin position="291"/>
        <end position="331"/>
    </location>
</feature>
<evidence type="ECO:0000256" key="5">
    <source>
        <dbReference type="SAM" id="MobiDB-lite"/>
    </source>
</evidence>